<feature type="compositionally biased region" description="Low complexity" evidence="2">
    <location>
        <begin position="1"/>
        <end position="11"/>
    </location>
</feature>
<dbReference type="PANTHER" id="PTHR39654">
    <property type="entry name" value="LEUCINE-RICH REPEAT-CONTAINING PROTEIN 75A-LIKE ISOFORM X1"/>
    <property type="match status" value="1"/>
</dbReference>
<dbReference type="Pfam" id="PF13765">
    <property type="entry name" value="PRY"/>
    <property type="match status" value="1"/>
</dbReference>
<feature type="region of interest" description="Disordered" evidence="2">
    <location>
        <begin position="329"/>
        <end position="349"/>
    </location>
</feature>
<dbReference type="EMBL" id="JAHKSW010000005">
    <property type="protein sequence ID" value="KAG7331936.1"/>
    <property type="molecule type" value="Genomic_DNA"/>
</dbReference>
<dbReference type="Proteomes" id="UP000824219">
    <property type="component" value="Linkage Group LG05"/>
</dbReference>
<evidence type="ECO:0000313" key="4">
    <source>
        <dbReference type="EMBL" id="KAG7331936.1"/>
    </source>
</evidence>
<dbReference type="InterPro" id="IPR043136">
    <property type="entry name" value="B30.2/SPRY_sf"/>
</dbReference>
<feature type="compositionally biased region" description="Polar residues" evidence="2">
    <location>
        <begin position="386"/>
        <end position="422"/>
    </location>
</feature>
<dbReference type="CDD" id="cd19802">
    <property type="entry name" value="Bbox1_TRIM8-like"/>
    <property type="match status" value="1"/>
</dbReference>
<name>A0A9D3P0N6_9TELE</name>
<keyword evidence="1" id="KW-0175">Coiled coil</keyword>
<dbReference type="InterPro" id="IPR001870">
    <property type="entry name" value="B30.2/SPRY"/>
</dbReference>
<dbReference type="PANTHER" id="PTHR39654:SF5">
    <property type="entry name" value="LEUCINE-RICH REPEAT-CONTAINING PROTEIN 75B"/>
    <property type="match status" value="1"/>
</dbReference>
<dbReference type="OrthoDB" id="9979103at2759"/>
<gene>
    <name evidence="4" type="ORF">KOW79_003770</name>
</gene>
<feature type="domain" description="B30.2/SPRY" evidence="3">
    <location>
        <begin position="759"/>
        <end position="947"/>
    </location>
</feature>
<protein>
    <recommendedName>
        <fullName evidence="3">B30.2/SPRY domain-containing protein</fullName>
    </recommendedName>
</protein>
<feature type="region of interest" description="Disordered" evidence="2">
    <location>
        <begin position="386"/>
        <end position="580"/>
    </location>
</feature>
<dbReference type="PRINTS" id="PR01407">
    <property type="entry name" value="BUTYPHLNCDUF"/>
</dbReference>
<dbReference type="InterPro" id="IPR032675">
    <property type="entry name" value="LRR_dom_sf"/>
</dbReference>
<keyword evidence="5" id="KW-1185">Reference proteome</keyword>
<dbReference type="InterPro" id="IPR003879">
    <property type="entry name" value="Butyrophylin_SPRY"/>
</dbReference>
<dbReference type="SUPFAM" id="SSF52047">
    <property type="entry name" value="RNI-like"/>
    <property type="match status" value="1"/>
</dbReference>
<feature type="region of interest" description="Disordered" evidence="2">
    <location>
        <begin position="1"/>
        <end position="44"/>
    </location>
</feature>
<dbReference type="SMART" id="SM00589">
    <property type="entry name" value="PRY"/>
    <property type="match status" value="1"/>
</dbReference>
<organism evidence="4 5">
    <name type="scientific">Hemibagrus wyckioides</name>
    <dbReference type="NCBI Taxonomy" id="337641"/>
    <lineage>
        <taxon>Eukaryota</taxon>
        <taxon>Metazoa</taxon>
        <taxon>Chordata</taxon>
        <taxon>Craniata</taxon>
        <taxon>Vertebrata</taxon>
        <taxon>Euteleostomi</taxon>
        <taxon>Actinopterygii</taxon>
        <taxon>Neopterygii</taxon>
        <taxon>Teleostei</taxon>
        <taxon>Ostariophysi</taxon>
        <taxon>Siluriformes</taxon>
        <taxon>Bagridae</taxon>
        <taxon>Hemibagrus</taxon>
    </lineage>
</organism>
<feature type="coiled-coil region" evidence="1">
    <location>
        <begin position="732"/>
        <end position="759"/>
    </location>
</feature>
<dbReference type="InterPro" id="IPR003877">
    <property type="entry name" value="SPRY_dom"/>
</dbReference>
<evidence type="ECO:0000259" key="3">
    <source>
        <dbReference type="PROSITE" id="PS50188"/>
    </source>
</evidence>
<dbReference type="InterPro" id="IPR013320">
    <property type="entry name" value="ConA-like_dom_sf"/>
</dbReference>
<reference evidence="4 5" key="1">
    <citation type="submission" date="2021-06" db="EMBL/GenBank/DDBJ databases">
        <title>Chromosome-level genome assembly of the red-tail catfish (Hemibagrus wyckioides).</title>
        <authorList>
            <person name="Shao F."/>
        </authorList>
    </citation>
    <scope>NUCLEOTIDE SEQUENCE [LARGE SCALE GENOMIC DNA]</scope>
    <source>
        <strain evidence="4">EC202008001</strain>
        <tissue evidence="4">Blood</tissue>
    </source>
</reference>
<proteinExistence type="predicted"/>
<feature type="compositionally biased region" description="Low complexity" evidence="2">
    <location>
        <begin position="485"/>
        <end position="496"/>
    </location>
</feature>
<feature type="compositionally biased region" description="Low complexity" evidence="2">
    <location>
        <begin position="423"/>
        <end position="434"/>
    </location>
</feature>
<dbReference type="Gene3D" id="2.60.120.920">
    <property type="match status" value="1"/>
</dbReference>
<dbReference type="Gene3D" id="4.10.830.40">
    <property type="match status" value="1"/>
</dbReference>
<dbReference type="SMART" id="SM00449">
    <property type="entry name" value="SPRY"/>
    <property type="match status" value="1"/>
</dbReference>
<dbReference type="AlphaFoldDB" id="A0A9D3P0N6"/>
<feature type="compositionally biased region" description="Polar residues" evidence="2">
    <location>
        <begin position="435"/>
        <end position="484"/>
    </location>
</feature>
<dbReference type="Pfam" id="PF00622">
    <property type="entry name" value="SPRY"/>
    <property type="match status" value="1"/>
</dbReference>
<dbReference type="SUPFAM" id="SSF49899">
    <property type="entry name" value="Concanavalin A-like lectins/glucanases"/>
    <property type="match status" value="1"/>
</dbReference>
<feature type="compositionally biased region" description="Acidic residues" evidence="2">
    <location>
        <begin position="331"/>
        <end position="349"/>
    </location>
</feature>
<comment type="caution">
    <text evidence="4">The sequence shown here is derived from an EMBL/GenBank/DDBJ whole genome shotgun (WGS) entry which is preliminary data.</text>
</comment>
<sequence length="947" mass="106026">MGSRLSRQSSLDGGGGGSRRRGGGGGGRRKRADSGGEREPSAPFPAAVMLLRTDRLRASAQSPYVRRVAWIRDIQLMLRERKVEEAASVLRQLRKDLGLEGTSLNDILYKNAAFLNLVDPISHELLLSLARDMQCPKKDSDMLKSSDKICRQLIYHLTPHSKWLRQSMSRRKAQAWLKTTLQKKLCSDSVDLSGIPLSTRDIRHVAYYLQTSGGAVISVDLSFTELRDEGLRILLPVLCVLPKLTTLALNGNRLTVSIMKDLTEALKNPQSFTCLAWIDLGNNVDIFTMPQPLLVALRRRCSLKSSLPTIYEYTEGQPYCYRMESSIEEPSLYEEDEEEDEDEDEMEDKLDMEQWSIVEQKSSGSFTLNYCERVRDMASVDEENVVSTVMSRNQPGRNRASSRSLEQTVNFKGSPETGSTKMSRNGRSRASSRSMEQPVNFTGSPETESTVMSRNQPGRNRASSRSLEQTVNFKGSPETGSTKMSRNGRSRASSRSMEQPVNFTGSPETESNPLSPLSPSAESYLSDGSSVFNSDSEETPSTTMPKNQPEVTRGSTNRVSSRSFEAAFKRKNSKTTAGMPLYRSRSLRSVMSSESAGSLNSVREELDDDLRTFDRPVSPSAQSQRAPSERSSAFTSNFEESSRDSGIAGSSDCILFSIRRGEGLSKAPPLATGPDDVPCDFCTGSKSKAFKSCLICLRSFCSRHVMDHYKYKELEEHQLVEATTDINVYNELTELKQAIRKLSEENRSLKELLKSLEESSGPKLPAYICKGIIPTAANVVLDPETAHRALIISSNGKRVRMGQKTKVKPGPQRFDRWECVLAKDGFSSGRHYWQVEVNKEFTIGVTKSSAQRNSRFAFAPFQGYWCIFHFWLSFSALEDHVVRLPLNAVPQVLGVCVDVDEKWVTFYNTETQEQIYTFKNMKLAPGDKVYPVFRTVERTMDLRISAF</sequence>
<dbReference type="Gene3D" id="3.80.10.10">
    <property type="entry name" value="Ribonuclease Inhibitor"/>
    <property type="match status" value="1"/>
</dbReference>
<feature type="compositionally biased region" description="Basic residues" evidence="2">
    <location>
        <begin position="18"/>
        <end position="31"/>
    </location>
</feature>
<feature type="compositionally biased region" description="Polar residues" evidence="2">
    <location>
        <begin position="497"/>
        <end position="563"/>
    </location>
</feature>
<dbReference type="InterPro" id="IPR006574">
    <property type="entry name" value="PRY"/>
</dbReference>
<evidence type="ECO:0000313" key="5">
    <source>
        <dbReference type="Proteomes" id="UP000824219"/>
    </source>
</evidence>
<accession>A0A9D3P0N6</accession>
<evidence type="ECO:0000256" key="1">
    <source>
        <dbReference type="SAM" id="Coils"/>
    </source>
</evidence>
<evidence type="ECO:0000256" key="2">
    <source>
        <dbReference type="SAM" id="MobiDB-lite"/>
    </source>
</evidence>
<dbReference type="PROSITE" id="PS50188">
    <property type="entry name" value="B302_SPRY"/>
    <property type="match status" value="1"/>
</dbReference>
<feature type="region of interest" description="Disordered" evidence="2">
    <location>
        <begin position="612"/>
        <end position="647"/>
    </location>
</feature>
<feature type="compositionally biased region" description="Polar residues" evidence="2">
    <location>
        <begin position="619"/>
        <end position="639"/>
    </location>
</feature>